<dbReference type="PROSITE" id="PS51257">
    <property type="entry name" value="PROKAR_LIPOPROTEIN"/>
    <property type="match status" value="1"/>
</dbReference>
<dbReference type="Proteomes" id="UP001501725">
    <property type="component" value="Unassembled WGS sequence"/>
</dbReference>
<sequence length="760" mass="86096">MTKAFYPLALTACLLLAACSGTKHLPPGEKLYTGARVDLRNASGLTARERKTLHADLVGITRPQPNTRFLGLPIKLGFYNMFRKAKPNSFFGRLRDQLGEPPVLLSSVNSNNSVKLLQNHMDNKGFFQAKASGDSVVKGRKARMDYKVDAGPQYTINAIRFPLDSTELSENIRASQAGSLLQVGAPYDLDVIRGERNRVDAFLKERGFYFFNPEYLLMQVDSTVGNNKVDMVLTVKNSAPDEAMRAYRIRNTYIYANYRINAQRLDTSLADAELYGGYHIIDRRKRFKPWMWPRILVFDSGALYNRTDHNTTLSRLINLNEFRYVKNRFEPVTDSFKLDAYYYLTPQPKKSIRGEITATSKSNNMNGSQINLTWRNRNTFRQAEHLAVSAYVASEIQFGGTFQGYNTYRTGAEATLAIPRFVVPFFNVNTTSAYVPRTNIQLGYDLLTRNRLYTVNSFRGSLGYTWKPSLEFSHELNPVSINYVQPINVTAEYRDSVRRYPYLQRVVDSQFILGSTYQVTFNQLVNGLQRPNAFFVNGLVDLSGNVAGLMMGANAKGGDPKRIFNALFDQYIKLEVDGRWYHKIGLKSSWVNRVNIGYGIPYGNSMQLPYIKQFFAGGNNSLRGFRSRSLGPGTFRQPTRTFLADQTGDIKFEFNTEFRPHISGPLYGALFIDAGNIWLANEDPDRPGSGFSGSFFNELAVNTGVGVRLDVTIFVIRLDVGIPLVKPWEKNPWVMDRLDPKDPALKKENIIYNLAIGYPF</sequence>
<dbReference type="EMBL" id="BAABGY010000006">
    <property type="protein sequence ID" value="GAA4325223.1"/>
    <property type="molecule type" value="Genomic_DNA"/>
</dbReference>
<comment type="caution">
    <text evidence="8">The sequence shown here is derived from an EMBL/GenBank/DDBJ whole genome shotgun (WGS) entry which is preliminary data.</text>
</comment>
<dbReference type="PANTHER" id="PTHR12815">
    <property type="entry name" value="SORTING AND ASSEMBLY MACHINERY SAMM50 PROTEIN FAMILY MEMBER"/>
    <property type="match status" value="1"/>
</dbReference>
<reference evidence="9" key="1">
    <citation type="journal article" date="2019" name="Int. J. Syst. Evol. Microbiol.">
        <title>The Global Catalogue of Microorganisms (GCM) 10K type strain sequencing project: providing services to taxonomists for standard genome sequencing and annotation.</title>
        <authorList>
            <consortium name="The Broad Institute Genomics Platform"/>
            <consortium name="The Broad Institute Genome Sequencing Center for Infectious Disease"/>
            <person name="Wu L."/>
            <person name="Ma J."/>
        </authorList>
    </citation>
    <scope>NUCLEOTIDE SEQUENCE [LARGE SCALE GENOMIC DNA]</scope>
    <source>
        <strain evidence="9">JCM 17919</strain>
    </source>
</reference>
<feature type="domain" description="Bacterial surface antigen (D15)" evidence="7">
    <location>
        <begin position="366"/>
        <end position="729"/>
    </location>
</feature>
<protein>
    <submittedName>
        <fullName evidence="8">BamA/TamA family outer membrane protein</fullName>
    </submittedName>
</protein>
<dbReference type="InterPro" id="IPR039910">
    <property type="entry name" value="D15-like"/>
</dbReference>
<evidence type="ECO:0000256" key="4">
    <source>
        <dbReference type="ARBA" id="ARBA00023136"/>
    </source>
</evidence>
<keyword evidence="3 6" id="KW-0732">Signal</keyword>
<evidence type="ECO:0000256" key="1">
    <source>
        <dbReference type="ARBA" id="ARBA00004370"/>
    </source>
</evidence>
<evidence type="ECO:0000259" key="7">
    <source>
        <dbReference type="Pfam" id="PF01103"/>
    </source>
</evidence>
<evidence type="ECO:0000256" key="5">
    <source>
        <dbReference type="ARBA" id="ARBA00023237"/>
    </source>
</evidence>
<evidence type="ECO:0000313" key="8">
    <source>
        <dbReference type="EMBL" id="GAA4325223.1"/>
    </source>
</evidence>
<evidence type="ECO:0000256" key="6">
    <source>
        <dbReference type="SAM" id="SignalP"/>
    </source>
</evidence>
<feature type="chain" id="PRO_5045195827" evidence="6">
    <location>
        <begin position="26"/>
        <end position="760"/>
    </location>
</feature>
<name>A0ABP8GJJ1_9BACT</name>
<keyword evidence="4" id="KW-0472">Membrane</keyword>
<dbReference type="PANTHER" id="PTHR12815:SF47">
    <property type="entry name" value="TRANSLOCATION AND ASSEMBLY MODULE SUBUNIT TAMA"/>
    <property type="match status" value="1"/>
</dbReference>
<keyword evidence="5" id="KW-0998">Cell outer membrane</keyword>
<dbReference type="Pfam" id="PF01103">
    <property type="entry name" value="Omp85"/>
    <property type="match status" value="1"/>
</dbReference>
<dbReference type="Gene3D" id="2.40.160.50">
    <property type="entry name" value="membrane protein fhac: a member of the omp85/tpsb transporter family"/>
    <property type="match status" value="1"/>
</dbReference>
<accession>A0ABP8GJJ1</accession>
<dbReference type="RefSeq" id="WP_345254421.1">
    <property type="nucleotide sequence ID" value="NZ_BAABGY010000006.1"/>
</dbReference>
<evidence type="ECO:0000313" key="9">
    <source>
        <dbReference type="Proteomes" id="UP001501725"/>
    </source>
</evidence>
<dbReference type="InterPro" id="IPR000184">
    <property type="entry name" value="Bac_surfAg_D15"/>
</dbReference>
<proteinExistence type="predicted"/>
<keyword evidence="9" id="KW-1185">Reference proteome</keyword>
<organism evidence="8 9">
    <name type="scientific">Flaviaesturariibacter amylovorans</name>
    <dbReference type="NCBI Taxonomy" id="1084520"/>
    <lineage>
        <taxon>Bacteria</taxon>
        <taxon>Pseudomonadati</taxon>
        <taxon>Bacteroidota</taxon>
        <taxon>Chitinophagia</taxon>
        <taxon>Chitinophagales</taxon>
        <taxon>Chitinophagaceae</taxon>
        <taxon>Flaviaestuariibacter</taxon>
    </lineage>
</organism>
<gene>
    <name evidence="8" type="ORF">GCM10023184_13050</name>
</gene>
<keyword evidence="2" id="KW-0812">Transmembrane</keyword>
<feature type="signal peptide" evidence="6">
    <location>
        <begin position="1"/>
        <end position="25"/>
    </location>
</feature>
<evidence type="ECO:0000256" key="3">
    <source>
        <dbReference type="ARBA" id="ARBA00022729"/>
    </source>
</evidence>
<comment type="subcellular location">
    <subcellularLocation>
        <location evidence="1">Membrane</location>
    </subcellularLocation>
</comment>
<evidence type="ECO:0000256" key="2">
    <source>
        <dbReference type="ARBA" id="ARBA00022692"/>
    </source>
</evidence>